<evidence type="ECO:0000313" key="1">
    <source>
        <dbReference type="EMBL" id="DAF46958.1"/>
    </source>
</evidence>
<name>A0A8S5S7R8_9CAUD</name>
<sequence length="70" mass="8533">MSEGLRPHRHCYFEVESRRYFDKNRGCAIRKTHYECMICGHEFYETVELSHDPPQYKNKNNVLNRNRNRG</sequence>
<reference evidence="1" key="1">
    <citation type="journal article" date="2021" name="Proc. Natl. Acad. Sci. U.S.A.">
        <title>A Catalog of Tens of Thousands of Viruses from Human Metagenomes Reveals Hidden Associations with Chronic Diseases.</title>
        <authorList>
            <person name="Tisza M.J."/>
            <person name="Buck C.B."/>
        </authorList>
    </citation>
    <scope>NUCLEOTIDE SEQUENCE</scope>
    <source>
        <strain evidence="1">CtBAZ2</strain>
    </source>
</reference>
<dbReference type="EMBL" id="BK032547">
    <property type="protein sequence ID" value="DAF46958.1"/>
    <property type="molecule type" value="Genomic_DNA"/>
</dbReference>
<protein>
    <submittedName>
        <fullName evidence="1">Uncharacterized protein</fullName>
    </submittedName>
</protein>
<accession>A0A8S5S7R8</accession>
<organism evidence="1">
    <name type="scientific">Siphoviridae sp. ctBAZ2</name>
    <dbReference type="NCBI Taxonomy" id="2827801"/>
    <lineage>
        <taxon>Viruses</taxon>
        <taxon>Duplodnaviria</taxon>
        <taxon>Heunggongvirae</taxon>
        <taxon>Uroviricota</taxon>
        <taxon>Caudoviricetes</taxon>
    </lineage>
</organism>
<proteinExistence type="predicted"/>